<keyword evidence="3" id="KW-1185">Reference proteome</keyword>
<keyword evidence="1" id="KW-1133">Transmembrane helix</keyword>
<comment type="caution">
    <text evidence="2">The sequence shown here is derived from an EMBL/GenBank/DDBJ whole genome shotgun (WGS) entry which is preliminary data.</text>
</comment>
<dbReference type="EMBL" id="JACCJB010000020">
    <property type="protein sequence ID" value="KAF6219205.1"/>
    <property type="molecule type" value="Genomic_DNA"/>
</dbReference>
<dbReference type="AlphaFoldDB" id="A0A8H6C973"/>
<accession>A0A8H6C973</accession>
<protein>
    <submittedName>
        <fullName evidence="2">Uncharacterized protein</fullName>
    </submittedName>
</protein>
<gene>
    <name evidence="2" type="ORF">HO133_005030</name>
</gene>
<proteinExistence type="predicted"/>
<dbReference type="Proteomes" id="UP000593566">
    <property type="component" value="Unassembled WGS sequence"/>
</dbReference>
<keyword evidence="1" id="KW-0472">Membrane</keyword>
<keyword evidence="1" id="KW-0812">Transmembrane</keyword>
<reference evidence="2 3" key="1">
    <citation type="journal article" date="2020" name="Genomics">
        <title>Complete, high-quality genomes from long-read metagenomic sequencing of two wolf lichen thalli reveals enigmatic genome architecture.</title>
        <authorList>
            <person name="McKenzie S.K."/>
            <person name="Walston R.F."/>
            <person name="Allen J.L."/>
        </authorList>
    </citation>
    <scope>NUCLEOTIDE SEQUENCE [LARGE SCALE GENOMIC DNA]</scope>
    <source>
        <strain evidence="2">WasteWater1</strain>
    </source>
</reference>
<feature type="transmembrane region" description="Helical" evidence="1">
    <location>
        <begin position="54"/>
        <end position="73"/>
    </location>
</feature>
<evidence type="ECO:0000313" key="2">
    <source>
        <dbReference type="EMBL" id="KAF6219205.1"/>
    </source>
</evidence>
<name>A0A8H6C973_9LECA</name>
<evidence type="ECO:0000313" key="3">
    <source>
        <dbReference type="Proteomes" id="UP000593566"/>
    </source>
</evidence>
<organism evidence="2 3">
    <name type="scientific">Letharia lupina</name>
    <dbReference type="NCBI Taxonomy" id="560253"/>
    <lineage>
        <taxon>Eukaryota</taxon>
        <taxon>Fungi</taxon>
        <taxon>Dikarya</taxon>
        <taxon>Ascomycota</taxon>
        <taxon>Pezizomycotina</taxon>
        <taxon>Lecanoromycetes</taxon>
        <taxon>OSLEUM clade</taxon>
        <taxon>Lecanoromycetidae</taxon>
        <taxon>Lecanorales</taxon>
        <taxon>Lecanorineae</taxon>
        <taxon>Parmeliaceae</taxon>
        <taxon>Letharia</taxon>
    </lineage>
</organism>
<dbReference type="GeneID" id="59333436"/>
<sequence>MGSPAVVLLRIAPLITATAGHICTLTQTLAFTTFMHLSVPTAHAPSVRAWTRPYLFNLGPIVLTAHLLALALLTCNTLPNLAVNAGMGPRVRQLYGIALGLEVLSVSLVGPKYRAAKMCWEGTDAKATVKGLGMIKRVNGWRLLLVDLPNWSCVLAAVVLELGK</sequence>
<evidence type="ECO:0000256" key="1">
    <source>
        <dbReference type="SAM" id="Phobius"/>
    </source>
</evidence>
<dbReference type="RefSeq" id="XP_037148640.1">
    <property type="nucleotide sequence ID" value="XM_037295942.1"/>
</dbReference>